<reference evidence="4" key="1">
    <citation type="submission" date="2010-04" db="EMBL/GenBank/DDBJ databases">
        <authorList>
            <person name="Reid K.E."/>
            <person name="Liao N."/>
            <person name="Chan S."/>
            <person name="Docking R."/>
            <person name="Taylor G."/>
            <person name="Moore R."/>
            <person name="Mayo M."/>
            <person name="Munro S."/>
            <person name="King J."/>
            <person name="Yanchuk A."/>
            <person name="Holt R."/>
            <person name="Jones S."/>
            <person name="Marra M."/>
            <person name="Ritland C.E."/>
            <person name="Ritland K."/>
            <person name="Bohlmann J."/>
        </authorList>
    </citation>
    <scope>NUCLEOTIDE SEQUENCE</scope>
    <source>
        <tissue evidence="4">Bud</tissue>
    </source>
</reference>
<dbReference type="InterPro" id="IPR004087">
    <property type="entry name" value="KH_dom"/>
</dbReference>
<proteinExistence type="evidence at transcript level"/>
<name>D5ABA1_PICSI</name>
<evidence type="ECO:0000256" key="2">
    <source>
        <dbReference type="PROSITE-ProRule" id="PRU00117"/>
    </source>
</evidence>
<keyword evidence="2" id="KW-0694">RNA-binding</keyword>
<dbReference type="InterPro" id="IPR036612">
    <property type="entry name" value="KH_dom_type_1_sf"/>
</dbReference>
<accession>D5ABA1</accession>
<feature type="domain" description="K Homology" evidence="3">
    <location>
        <begin position="259"/>
        <end position="329"/>
    </location>
</feature>
<feature type="domain" description="K Homology" evidence="3">
    <location>
        <begin position="81"/>
        <end position="156"/>
    </location>
</feature>
<dbReference type="PANTHER" id="PTHR10288">
    <property type="entry name" value="KH DOMAIN CONTAINING RNA BINDING PROTEIN"/>
    <property type="match status" value="1"/>
</dbReference>
<dbReference type="PROSITE" id="PS50084">
    <property type="entry name" value="KH_TYPE_1"/>
    <property type="match status" value="3"/>
</dbReference>
<evidence type="ECO:0000259" key="3">
    <source>
        <dbReference type="SMART" id="SM00322"/>
    </source>
</evidence>
<dbReference type="SMART" id="SM00322">
    <property type="entry name" value="KH"/>
    <property type="match status" value="3"/>
</dbReference>
<feature type="domain" description="K Homology" evidence="3">
    <location>
        <begin position="1"/>
        <end position="68"/>
    </location>
</feature>
<dbReference type="EMBL" id="BT123504">
    <property type="protein sequence ID" value="ADE76820.1"/>
    <property type="molecule type" value="mRNA"/>
</dbReference>
<dbReference type="CDD" id="cd22460">
    <property type="entry name" value="KH-I_PEPPER_rpt2_like"/>
    <property type="match status" value="1"/>
</dbReference>
<keyword evidence="1" id="KW-0677">Repeat</keyword>
<dbReference type="CDD" id="cd22462">
    <property type="entry name" value="KH-I_HEN4_like_rpt5"/>
    <property type="match status" value="1"/>
</dbReference>
<protein>
    <recommendedName>
        <fullName evidence="3">K Homology domain-containing protein</fullName>
    </recommendedName>
</protein>
<dbReference type="GO" id="GO:0003723">
    <property type="term" value="F:RNA binding"/>
    <property type="evidence" value="ECO:0007669"/>
    <property type="project" value="UniProtKB-UniRule"/>
</dbReference>
<dbReference type="AlphaFoldDB" id="D5ABA1"/>
<organism evidence="4">
    <name type="scientific">Picea sitchensis</name>
    <name type="common">Sitka spruce</name>
    <name type="synonym">Pinus sitchensis</name>
    <dbReference type="NCBI Taxonomy" id="3332"/>
    <lineage>
        <taxon>Eukaryota</taxon>
        <taxon>Viridiplantae</taxon>
        <taxon>Streptophyta</taxon>
        <taxon>Embryophyta</taxon>
        <taxon>Tracheophyta</taxon>
        <taxon>Spermatophyta</taxon>
        <taxon>Pinopsida</taxon>
        <taxon>Pinidae</taxon>
        <taxon>Conifers I</taxon>
        <taxon>Pinales</taxon>
        <taxon>Pinaceae</taxon>
        <taxon>Picea</taxon>
    </lineage>
</organism>
<dbReference type="SUPFAM" id="SSF54791">
    <property type="entry name" value="Eukaryotic type KH-domain (KH-domain type I)"/>
    <property type="match status" value="3"/>
</dbReference>
<dbReference type="Pfam" id="PF00013">
    <property type="entry name" value="KH_1"/>
    <property type="match status" value="3"/>
</dbReference>
<dbReference type="Gene3D" id="3.30.1370.10">
    <property type="entry name" value="K Homology domain, type 1"/>
    <property type="match status" value="3"/>
</dbReference>
<sequence>MLCRNDKIGGVIGKGGSIINQIRQETGANIKVIDQVPDCDERVIVVSSKEFVDDRISPTLEAVLHLQFKTSEKSIEEGKEGVITTRFLVPSNSIGCLLGKGGSIISEMRKRTRANIRIMSKDNIPKCAGENEELVQVIGEVDVAREALIQIATRLRSNVFKDQDGGSNAGSVVPPSLSLYGRGVPDSGFGRGDELGSTGRMYSLPSLGLEGTASGRYSSASYGSLGGVQNGGAGGYGSFSSFSTSRAPAGGLPAGVAKSGSTVEVTIPNKSVGSILGRGGSNISQIREISGAKVKLHESKPGGTDRVVEISGTPEQTHAAQSLLQAFAMSGQNSRAGRAL</sequence>
<dbReference type="InterPro" id="IPR004088">
    <property type="entry name" value="KH_dom_type_1"/>
</dbReference>
<evidence type="ECO:0000313" key="4">
    <source>
        <dbReference type="EMBL" id="ADE76820.1"/>
    </source>
</evidence>
<evidence type="ECO:0000256" key="1">
    <source>
        <dbReference type="ARBA" id="ARBA00022737"/>
    </source>
</evidence>